<reference evidence="1 2" key="2">
    <citation type="journal article" date="2022" name="Mol. Ecol. Resour.">
        <title>The genomes of chicory, endive, great burdock and yacon provide insights into Asteraceae paleo-polyploidization history and plant inulin production.</title>
        <authorList>
            <person name="Fan W."/>
            <person name="Wang S."/>
            <person name="Wang H."/>
            <person name="Wang A."/>
            <person name="Jiang F."/>
            <person name="Liu H."/>
            <person name="Zhao H."/>
            <person name="Xu D."/>
            <person name="Zhang Y."/>
        </authorList>
    </citation>
    <scope>NUCLEOTIDE SEQUENCE [LARGE SCALE GENOMIC DNA]</scope>
    <source>
        <strain evidence="2">cv. Punajuju</strain>
        <tissue evidence="1">Leaves</tissue>
    </source>
</reference>
<organism evidence="1 2">
    <name type="scientific">Cichorium intybus</name>
    <name type="common">Chicory</name>
    <dbReference type="NCBI Taxonomy" id="13427"/>
    <lineage>
        <taxon>Eukaryota</taxon>
        <taxon>Viridiplantae</taxon>
        <taxon>Streptophyta</taxon>
        <taxon>Embryophyta</taxon>
        <taxon>Tracheophyta</taxon>
        <taxon>Spermatophyta</taxon>
        <taxon>Magnoliopsida</taxon>
        <taxon>eudicotyledons</taxon>
        <taxon>Gunneridae</taxon>
        <taxon>Pentapetalae</taxon>
        <taxon>asterids</taxon>
        <taxon>campanulids</taxon>
        <taxon>Asterales</taxon>
        <taxon>Asteraceae</taxon>
        <taxon>Cichorioideae</taxon>
        <taxon>Cichorieae</taxon>
        <taxon>Cichoriinae</taxon>
        <taxon>Cichorium</taxon>
    </lineage>
</organism>
<evidence type="ECO:0000313" key="2">
    <source>
        <dbReference type="Proteomes" id="UP001055811"/>
    </source>
</evidence>
<accession>A0ACB9H3K4</accession>
<reference evidence="2" key="1">
    <citation type="journal article" date="2022" name="Mol. Ecol. Resour.">
        <title>The genomes of chicory, endive, great burdock and yacon provide insights into Asteraceae palaeo-polyploidization history and plant inulin production.</title>
        <authorList>
            <person name="Fan W."/>
            <person name="Wang S."/>
            <person name="Wang H."/>
            <person name="Wang A."/>
            <person name="Jiang F."/>
            <person name="Liu H."/>
            <person name="Zhao H."/>
            <person name="Xu D."/>
            <person name="Zhang Y."/>
        </authorList>
    </citation>
    <scope>NUCLEOTIDE SEQUENCE [LARGE SCALE GENOMIC DNA]</scope>
    <source>
        <strain evidence="2">cv. Punajuju</strain>
    </source>
</reference>
<sequence>MRWRDGDFRRLEGTRRRTFRWGRGTSDSDADDSLNSDDDISEFSSDEELERSLCGSNERHTNTEDDANINTCAKTLEHERTPCNPESFPNGLSLSPREPRVRSVKEHLDLQNEYGSNPCLKSKEIIDKGDPLELQGVSDKMRLLLSRDTPIKEKLGQIIEGIKSQKQHLDDPIEATQRDCKIATMERRVTRSQSSKGRRPEDRHERHIQQISEDSSSNSIGNFHQA</sequence>
<evidence type="ECO:0000313" key="1">
    <source>
        <dbReference type="EMBL" id="KAI3790433.1"/>
    </source>
</evidence>
<name>A0ACB9H3K4_CICIN</name>
<dbReference type="EMBL" id="CM042009">
    <property type="protein sequence ID" value="KAI3790433.1"/>
    <property type="molecule type" value="Genomic_DNA"/>
</dbReference>
<protein>
    <submittedName>
        <fullName evidence="1">Uncharacterized protein</fullName>
    </submittedName>
</protein>
<proteinExistence type="predicted"/>
<gene>
    <name evidence="1" type="ORF">L2E82_03465</name>
</gene>
<comment type="caution">
    <text evidence="1">The sequence shown here is derived from an EMBL/GenBank/DDBJ whole genome shotgun (WGS) entry which is preliminary data.</text>
</comment>
<keyword evidence="2" id="KW-1185">Reference proteome</keyword>
<dbReference type="Proteomes" id="UP001055811">
    <property type="component" value="Linkage Group LG01"/>
</dbReference>